<protein>
    <submittedName>
        <fullName evidence="2">Uncharacterized protein</fullName>
    </submittedName>
</protein>
<feature type="region of interest" description="Disordered" evidence="1">
    <location>
        <begin position="195"/>
        <end position="303"/>
    </location>
</feature>
<evidence type="ECO:0000313" key="3">
    <source>
        <dbReference type="Proteomes" id="UP000095762"/>
    </source>
</evidence>
<dbReference type="EMBL" id="CZBP01000036">
    <property type="protein sequence ID" value="CUQ36496.1"/>
    <property type="molecule type" value="Genomic_DNA"/>
</dbReference>
<feature type="region of interest" description="Disordered" evidence="1">
    <location>
        <begin position="120"/>
        <end position="171"/>
    </location>
</feature>
<organism evidence="2 3">
    <name type="scientific">Blautia obeum</name>
    <dbReference type="NCBI Taxonomy" id="40520"/>
    <lineage>
        <taxon>Bacteria</taxon>
        <taxon>Bacillati</taxon>
        <taxon>Bacillota</taxon>
        <taxon>Clostridia</taxon>
        <taxon>Lachnospirales</taxon>
        <taxon>Lachnospiraceae</taxon>
        <taxon>Blautia</taxon>
    </lineage>
</organism>
<feature type="compositionally biased region" description="Basic and acidic residues" evidence="1">
    <location>
        <begin position="120"/>
        <end position="131"/>
    </location>
</feature>
<evidence type="ECO:0000256" key="1">
    <source>
        <dbReference type="SAM" id="MobiDB-lite"/>
    </source>
</evidence>
<dbReference type="AlphaFoldDB" id="A0A174VSV3"/>
<feature type="compositionally biased region" description="Basic and acidic residues" evidence="1">
    <location>
        <begin position="202"/>
        <end position="300"/>
    </location>
</feature>
<feature type="compositionally biased region" description="Basic and acidic residues" evidence="1">
    <location>
        <begin position="139"/>
        <end position="156"/>
    </location>
</feature>
<gene>
    <name evidence="2" type="ORF">ERS852569_03404</name>
</gene>
<evidence type="ECO:0000313" key="2">
    <source>
        <dbReference type="EMBL" id="CUQ36496.1"/>
    </source>
</evidence>
<proteinExistence type="predicted"/>
<name>A0A174VSV3_9FIRM</name>
<reference evidence="2 3" key="1">
    <citation type="submission" date="2015-09" db="EMBL/GenBank/DDBJ databases">
        <authorList>
            <consortium name="Pathogen Informatics"/>
        </authorList>
    </citation>
    <scope>NUCLEOTIDE SEQUENCE [LARGE SCALE GENOMIC DNA]</scope>
    <source>
        <strain evidence="2 3">2789STDY5834957</strain>
    </source>
</reference>
<dbReference type="Proteomes" id="UP000095762">
    <property type="component" value="Unassembled WGS sequence"/>
</dbReference>
<sequence length="389" mass="43832">MNIYIMDSMYFDSVEKLLPAEFAKGYKILLFYEKGRKLPDIVFEYISKGWIILRMLPKKMADCIPLITFEIGVQHSVNPKDKFILWGDASLTGVFKDFLLYDDSASSYMGIRNILRDQTEVKEKFPEEPKTGGKKSPGGKKEAAKKPEPKNCESPRKKGKRPDKATVPIAADMDTFSDMTMDMLAMLEVEDGAVLDKPAVPPKEKTPKKGSDRPVDKKRPVSSESKVKPEPPKPDKKQDKAEGKPKNTNDKLSMENKKSAGKEEKTKGQPDSHNKNTEDKKKEPEKQLPATEKGKTKKADSAGSDLEGVLGEFLRKECFKNFKVTDDEVRSVILSLLVSVDASSIRSGMHLYKEQLEQFLSENRAKVLYDKTVPSFKTFVDYFGPKKDA</sequence>
<dbReference type="RefSeq" id="WP_055060482.1">
    <property type="nucleotide sequence ID" value="NZ_CZBP01000036.1"/>
</dbReference>
<accession>A0A174VSV3</accession>